<feature type="compositionally biased region" description="Polar residues" evidence="1">
    <location>
        <begin position="40"/>
        <end position="49"/>
    </location>
</feature>
<reference evidence="2 3" key="1">
    <citation type="journal article" date="2009" name="Nature">
        <title>The Sorghum bicolor genome and the diversification of grasses.</title>
        <authorList>
            <person name="Paterson A.H."/>
            <person name="Bowers J.E."/>
            <person name="Bruggmann R."/>
            <person name="Dubchak I."/>
            <person name="Grimwood J."/>
            <person name="Gundlach H."/>
            <person name="Haberer G."/>
            <person name="Hellsten U."/>
            <person name="Mitros T."/>
            <person name="Poliakov A."/>
            <person name="Schmutz J."/>
            <person name="Spannagl M."/>
            <person name="Tang H."/>
            <person name="Wang X."/>
            <person name="Wicker T."/>
            <person name="Bharti A.K."/>
            <person name="Chapman J."/>
            <person name="Feltus F.A."/>
            <person name="Gowik U."/>
            <person name="Grigoriev I.V."/>
            <person name="Lyons E."/>
            <person name="Maher C.A."/>
            <person name="Martis M."/>
            <person name="Narechania A."/>
            <person name="Otillar R.P."/>
            <person name="Penning B.W."/>
            <person name="Salamov A.A."/>
            <person name="Wang Y."/>
            <person name="Zhang L."/>
            <person name="Carpita N.C."/>
            <person name="Freeling M."/>
            <person name="Gingle A.R."/>
            <person name="Hash C.T."/>
            <person name="Keller B."/>
            <person name="Klein P."/>
            <person name="Kresovich S."/>
            <person name="McCann M.C."/>
            <person name="Ming R."/>
            <person name="Peterson D.G."/>
            <person name="Mehboob-ur-Rahman"/>
            <person name="Ware D."/>
            <person name="Westhoff P."/>
            <person name="Mayer K.F."/>
            <person name="Messing J."/>
            <person name="Rokhsar D.S."/>
        </authorList>
    </citation>
    <scope>NUCLEOTIDE SEQUENCE [LARGE SCALE GENOMIC DNA]</scope>
    <source>
        <strain evidence="3">cv. BTx623</strain>
    </source>
</reference>
<name>A0A1Z5RAN8_SORBI</name>
<evidence type="ECO:0000313" key="2">
    <source>
        <dbReference type="EMBL" id="OQU80446.1"/>
    </source>
</evidence>
<protein>
    <submittedName>
        <fullName evidence="2">Uncharacterized protein</fullName>
    </submittedName>
</protein>
<organism evidence="2 3">
    <name type="scientific">Sorghum bicolor</name>
    <name type="common">Sorghum</name>
    <name type="synonym">Sorghum vulgare</name>
    <dbReference type="NCBI Taxonomy" id="4558"/>
    <lineage>
        <taxon>Eukaryota</taxon>
        <taxon>Viridiplantae</taxon>
        <taxon>Streptophyta</taxon>
        <taxon>Embryophyta</taxon>
        <taxon>Tracheophyta</taxon>
        <taxon>Spermatophyta</taxon>
        <taxon>Magnoliopsida</taxon>
        <taxon>Liliopsida</taxon>
        <taxon>Poales</taxon>
        <taxon>Poaceae</taxon>
        <taxon>PACMAD clade</taxon>
        <taxon>Panicoideae</taxon>
        <taxon>Andropogonodae</taxon>
        <taxon>Andropogoneae</taxon>
        <taxon>Sorghinae</taxon>
        <taxon>Sorghum</taxon>
    </lineage>
</organism>
<gene>
    <name evidence="2" type="ORF">SORBI_3007G129401</name>
</gene>
<dbReference type="Gramene" id="OQU80446">
    <property type="protein sequence ID" value="OQU80446"/>
    <property type="gene ID" value="SORBI_3007G129401"/>
</dbReference>
<feature type="region of interest" description="Disordered" evidence="1">
    <location>
        <begin position="1"/>
        <end position="49"/>
    </location>
</feature>
<dbReference type="Proteomes" id="UP000000768">
    <property type="component" value="Chromosome 7"/>
</dbReference>
<evidence type="ECO:0000256" key="1">
    <source>
        <dbReference type="SAM" id="MobiDB-lite"/>
    </source>
</evidence>
<sequence>MSQSRHLSPLFSLKSASDNGGGGRSCDGGGSRSGGGGGCKQTSSWMRLGPNTESSLFQQRHGSALRRPRKQLVPNTHPFAWYDSSSIPSRWRQFFINPWQMRLPSWIWLHQSKFFLVWASIKLGSRMNA</sequence>
<dbReference type="EMBL" id="CM000766">
    <property type="protein sequence ID" value="OQU80446.1"/>
    <property type="molecule type" value="Genomic_DNA"/>
</dbReference>
<proteinExistence type="predicted"/>
<keyword evidence="3" id="KW-1185">Reference proteome</keyword>
<accession>A0A1Z5RAN8</accession>
<evidence type="ECO:0000313" key="3">
    <source>
        <dbReference type="Proteomes" id="UP000000768"/>
    </source>
</evidence>
<dbReference type="AlphaFoldDB" id="A0A1Z5RAN8"/>
<feature type="compositionally biased region" description="Gly residues" evidence="1">
    <location>
        <begin position="19"/>
        <end position="39"/>
    </location>
</feature>
<dbReference type="InParanoid" id="A0A1Z5RAN8"/>
<reference evidence="3" key="2">
    <citation type="journal article" date="2018" name="Plant J.">
        <title>The Sorghum bicolor reference genome: improved assembly, gene annotations, a transcriptome atlas, and signatures of genome organization.</title>
        <authorList>
            <person name="McCormick R.F."/>
            <person name="Truong S.K."/>
            <person name="Sreedasyam A."/>
            <person name="Jenkins J."/>
            <person name="Shu S."/>
            <person name="Sims D."/>
            <person name="Kennedy M."/>
            <person name="Amirebrahimi M."/>
            <person name="Weers B.D."/>
            <person name="McKinley B."/>
            <person name="Mattison A."/>
            <person name="Morishige D.T."/>
            <person name="Grimwood J."/>
            <person name="Schmutz J."/>
            <person name="Mullet J.E."/>
        </authorList>
    </citation>
    <scope>NUCLEOTIDE SEQUENCE [LARGE SCALE GENOMIC DNA]</scope>
    <source>
        <strain evidence="3">cv. BTx623</strain>
    </source>
</reference>